<sequence>MECIVHFEVVYPHENKELRGLIFLNEGEKPSERDFLDMFQSMGFKLRIEDREQLIFKPAEAGAAYSLIRIRSLDTGEKTYKEDQELRALLTHLLPGESRPL</sequence>
<comment type="caution">
    <text evidence="1">The sequence shown here is derived from an EMBL/GenBank/DDBJ whole genome shotgun (WGS) entry which is preliminary data.</text>
</comment>
<proteinExistence type="predicted"/>
<dbReference type="RefSeq" id="WP_212940133.1">
    <property type="nucleotide sequence ID" value="NZ_BORR01000009.1"/>
</dbReference>
<accession>A0A920CF82</accession>
<evidence type="ECO:0000313" key="1">
    <source>
        <dbReference type="EMBL" id="GIO37916.1"/>
    </source>
</evidence>
<keyword evidence="2" id="KW-1185">Reference proteome</keyword>
<dbReference type="Proteomes" id="UP000681162">
    <property type="component" value="Unassembled WGS sequence"/>
</dbReference>
<dbReference type="EMBL" id="BORR01000009">
    <property type="protein sequence ID" value="GIO37916.1"/>
    <property type="molecule type" value="Genomic_DNA"/>
</dbReference>
<organism evidence="1 2">
    <name type="scientific">Paenibacillus antibioticophila</name>
    <dbReference type="NCBI Taxonomy" id="1274374"/>
    <lineage>
        <taxon>Bacteria</taxon>
        <taxon>Bacillati</taxon>
        <taxon>Bacillota</taxon>
        <taxon>Bacilli</taxon>
        <taxon>Bacillales</taxon>
        <taxon>Paenibacillaceae</taxon>
        <taxon>Paenibacillus</taxon>
    </lineage>
</organism>
<dbReference type="AlphaFoldDB" id="A0A920CF82"/>
<gene>
    <name evidence="1" type="ORF">J41TS12_27770</name>
</gene>
<name>A0A920CF82_9BACL</name>
<reference evidence="1 2" key="1">
    <citation type="submission" date="2021-03" db="EMBL/GenBank/DDBJ databases">
        <title>Antimicrobial resistance genes in bacteria isolated from Japanese honey, and their potential for conferring macrolide and lincosamide resistance in the American foulbrood pathogen Paenibacillus larvae.</title>
        <authorList>
            <person name="Okamoto M."/>
            <person name="Kumagai M."/>
            <person name="Kanamori H."/>
            <person name="Takamatsu D."/>
        </authorList>
    </citation>
    <scope>NUCLEOTIDE SEQUENCE [LARGE SCALE GENOMIC DNA]</scope>
    <source>
        <strain evidence="1 2">J41TS12</strain>
    </source>
</reference>
<protein>
    <submittedName>
        <fullName evidence="1">Uncharacterized protein</fullName>
    </submittedName>
</protein>
<evidence type="ECO:0000313" key="2">
    <source>
        <dbReference type="Proteomes" id="UP000681162"/>
    </source>
</evidence>